<dbReference type="Proteomes" id="UP001242342">
    <property type="component" value="Unassembled WGS sequence"/>
</dbReference>
<dbReference type="Pfam" id="PF09346">
    <property type="entry name" value="SMI1_KNR4"/>
    <property type="match status" value="1"/>
</dbReference>
<dbReference type="SUPFAM" id="SSF160631">
    <property type="entry name" value="SMI1/KNR4-like"/>
    <property type="match status" value="1"/>
</dbReference>
<dbReference type="EMBL" id="PDUU01000001">
    <property type="protein sequence ID" value="PHN99203.1"/>
    <property type="molecule type" value="Genomic_DNA"/>
</dbReference>
<evidence type="ECO:0000313" key="3">
    <source>
        <dbReference type="EMBL" id="PHN99203.1"/>
    </source>
</evidence>
<reference evidence="3 4" key="1">
    <citation type="journal article" date="2016" name="Nat. Commun.">
        <title>Microbial interactions lead to rapid micro-scale successions on model marine particles.</title>
        <authorList>
            <person name="Datta M.S."/>
            <person name="Sliwerska E."/>
            <person name="Gore J."/>
            <person name="Polz M.F."/>
            <person name="Cordero O.X."/>
        </authorList>
    </citation>
    <scope>NUCLEOTIDE SEQUENCE [LARGE SCALE GENOMIC DNA]</scope>
    <source>
        <strain evidence="3 4">4G03</strain>
    </source>
</reference>
<keyword evidence="5" id="KW-1185">Reference proteome</keyword>
<organism evidence="3 4">
    <name type="scientific">Tenacibaculum discolor</name>
    <dbReference type="NCBI Taxonomy" id="361581"/>
    <lineage>
        <taxon>Bacteria</taxon>
        <taxon>Pseudomonadati</taxon>
        <taxon>Bacteroidota</taxon>
        <taxon>Flavobacteriia</taxon>
        <taxon>Flavobacteriales</taxon>
        <taxon>Flavobacteriaceae</taxon>
        <taxon>Tenacibaculum</taxon>
    </lineage>
</organism>
<evidence type="ECO:0000313" key="4">
    <source>
        <dbReference type="Proteomes" id="UP000222163"/>
    </source>
</evidence>
<reference evidence="2 5" key="3">
    <citation type="submission" date="2023-07" db="EMBL/GenBank/DDBJ databases">
        <title>Genome content predicts the carbon catabolic preferences of heterotrophic bacteria.</title>
        <authorList>
            <person name="Gralka M."/>
        </authorList>
    </citation>
    <scope>NUCLEOTIDE SEQUENCE [LARGE SCALE GENOMIC DNA]</scope>
    <source>
        <strain evidence="2 5">4G03</strain>
    </source>
</reference>
<gene>
    <name evidence="3" type="ORF">CSC81_00900</name>
    <name evidence="2" type="ORF">Q8W23_07605</name>
</gene>
<sequence>MKNKIEELLTIISTKFSEIRETLPPGASDTAIARIEKETNLPVPQSLKDLLKITNGDEKWGESPHGFFSYFLYSCNRIIGEYNFFKEHENEAYPDSVYQKDLVKNILYSTKRLPFATDGSGQYLCIDYDPAEKGTYGQIIYLPCAEPEPVSVIANSFDDFVDFLIEEYKNDRFYIDDERTEWGEEEWTEWRQDQQSDYSKVEIIFEHNHRDDWTDIADKYNKKKGIVSN</sequence>
<feature type="domain" description="Knr4/Smi1-like" evidence="1">
    <location>
        <begin position="26"/>
        <end position="166"/>
    </location>
</feature>
<dbReference type="PANTHER" id="PTHR47432">
    <property type="entry name" value="CELL WALL ASSEMBLY REGULATOR SMI1"/>
    <property type="match status" value="1"/>
</dbReference>
<protein>
    <submittedName>
        <fullName evidence="2">SMI1/KNR4 family protein</fullName>
    </submittedName>
</protein>
<dbReference type="GO" id="GO:0043332">
    <property type="term" value="C:mating projection tip"/>
    <property type="evidence" value="ECO:0007669"/>
    <property type="project" value="TreeGrafter"/>
</dbReference>
<dbReference type="InterPro" id="IPR051873">
    <property type="entry name" value="KNR4/SMI1_regulator"/>
</dbReference>
<dbReference type="Gene3D" id="3.40.1580.10">
    <property type="entry name" value="SMI1/KNR4-like"/>
    <property type="match status" value="1"/>
</dbReference>
<dbReference type="SMART" id="SM00860">
    <property type="entry name" value="SMI1_KNR4"/>
    <property type="match status" value="1"/>
</dbReference>
<evidence type="ECO:0000259" key="1">
    <source>
        <dbReference type="SMART" id="SM00860"/>
    </source>
</evidence>
<dbReference type="Proteomes" id="UP000222163">
    <property type="component" value="Unassembled WGS sequence"/>
</dbReference>
<dbReference type="PANTHER" id="PTHR47432:SF1">
    <property type="entry name" value="CELL WALL ASSEMBLY REGULATOR SMI1"/>
    <property type="match status" value="1"/>
</dbReference>
<reference evidence="3" key="2">
    <citation type="submission" date="2017-10" db="EMBL/GenBank/DDBJ databases">
        <authorList>
            <person name="Enke T.N."/>
            <person name="Cordero O.X."/>
        </authorList>
    </citation>
    <scope>NUCLEOTIDE SEQUENCE</scope>
    <source>
        <strain evidence="3">4G03</strain>
    </source>
</reference>
<evidence type="ECO:0000313" key="2">
    <source>
        <dbReference type="EMBL" id="MDP2541337.1"/>
    </source>
</evidence>
<evidence type="ECO:0000313" key="5">
    <source>
        <dbReference type="Proteomes" id="UP001242342"/>
    </source>
</evidence>
<proteinExistence type="predicted"/>
<dbReference type="InterPro" id="IPR037883">
    <property type="entry name" value="Knr4/Smi1-like_sf"/>
</dbReference>
<name>A0A2G1BYT5_9FLAO</name>
<dbReference type="InterPro" id="IPR018958">
    <property type="entry name" value="Knr4/Smi1-like_dom"/>
</dbReference>
<comment type="caution">
    <text evidence="3">The sequence shown here is derived from an EMBL/GenBank/DDBJ whole genome shotgun (WGS) entry which is preliminary data.</text>
</comment>
<accession>A0A2G1BYT5</accession>
<dbReference type="EMBL" id="JAUYVU010000005">
    <property type="protein sequence ID" value="MDP2541337.1"/>
    <property type="molecule type" value="Genomic_DNA"/>
</dbReference>
<dbReference type="AlphaFoldDB" id="A0A2G1BYT5"/>
<dbReference type="RefSeq" id="WP_099213878.1">
    <property type="nucleotide sequence ID" value="NZ_JAUYVU010000005.1"/>
</dbReference>